<comment type="caution">
    <text evidence="15">The sequence shown here is derived from an EMBL/GenBank/DDBJ whole genome shotgun (WGS) entry which is preliminary data.</text>
</comment>
<feature type="domain" description="YrdC-like" evidence="14">
    <location>
        <begin position="12"/>
        <end position="199"/>
    </location>
</feature>
<dbReference type="InterPro" id="IPR010923">
    <property type="entry name" value="T(6)A37_SUA5"/>
</dbReference>
<dbReference type="InterPro" id="IPR050156">
    <property type="entry name" value="TC-AMP_synthase_SUA5"/>
</dbReference>
<keyword evidence="9 13" id="KW-0547">Nucleotide-binding</keyword>
<dbReference type="Proteomes" id="UP001161409">
    <property type="component" value="Unassembled WGS sequence"/>
</dbReference>
<evidence type="ECO:0000256" key="3">
    <source>
        <dbReference type="ARBA" id="ARBA00012584"/>
    </source>
</evidence>
<dbReference type="EC" id="2.7.7.87" evidence="3 13"/>
<evidence type="ECO:0000259" key="14">
    <source>
        <dbReference type="PROSITE" id="PS51163"/>
    </source>
</evidence>
<proteinExistence type="inferred from homology"/>
<keyword evidence="16" id="KW-1185">Reference proteome</keyword>
<dbReference type="SUPFAM" id="SSF55821">
    <property type="entry name" value="YrdC/RibB"/>
    <property type="match status" value="1"/>
</dbReference>
<evidence type="ECO:0000256" key="7">
    <source>
        <dbReference type="ARBA" id="ARBA00022694"/>
    </source>
</evidence>
<evidence type="ECO:0000256" key="12">
    <source>
        <dbReference type="ARBA" id="ARBA00048366"/>
    </source>
</evidence>
<keyword evidence="6 13" id="KW-0808">Transferase</keyword>
<evidence type="ECO:0000256" key="5">
    <source>
        <dbReference type="ARBA" id="ARBA00022490"/>
    </source>
</evidence>
<evidence type="ECO:0000256" key="10">
    <source>
        <dbReference type="ARBA" id="ARBA00022840"/>
    </source>
</evidence>
<keyword evidence="7 13" id="KW-0819">tRNA processing</keyword>
<dbReference type="Pfam" id="PF01300">
    <property type="entry name" value="Sua5_yciO_yrdC"/>
    <property type="match status" value="1"/>
</dbReference>
<evidence type="ECO:0000256" key="6">
    <source>
        <dbReference type="ARBA" id="ARBA00022679"/>
    </source>
</evidence>
<dbReference type="Gene3D" id="3.90.870.10">
    <property type="entry name" value="DHBP synthase"/>
    <property type="match status" value="1"/>
</dbReference>
<accession>A0ABQ5U3X7</accession>
<dbReference type="InterPro" id="IPR005145">
    <property type="entry name" value="Sua5_C"/>
</dbReference>
<name>A0ABQ5U3X7_9PROT</name>
<dbReference type="InterPro" id="IPR017945">
    <property type="entry name" value="DHBP_synth_RibB-like_a/b_dom"/>
</dbReference>
<dbReference type="InterPro" id="IPR038385">
    <property type="entry name" value="Sua5/YwlC_C"/>
</dbReference>
<dbReference type="NCBIfam" id="TIGR00057">
    <property type="entry name" value="L-threonylcarbamoyladenylate synthase"/>
    <property type="match status" value="1"/>
</dbReference>
<comment type="similarity">
    <text evidence="2 13">Belongs to the SUA5 family.</text>
</comment>
<sequence length="323" mass="34047">MPEHKNIRTPSPESLTEASRAIHAGELVAFPTETVYGLGADATNDTAVAKIFEAKGRPSFNPLIIHVPDLETAKNHVLFSELAESLARKFWPGALTLVLPRRKDCTVSRLASAGLDTLAVRVPAHPLALDLLRTCQRPLAAPSANPSGQISPTTARHVADGLGDKVSVILDGGPCRIGVESTVIGFGEDGVVLLRPGGVTQEMLEAEVGPVQAPRPDGKITSPGMLLSHYAPSCPVRLNATDKQNEDEAFLGFGPEYEALSTLNLSASGNLTEATANLFSALHLLDSKGYTSIAVAPIPEVGLGVAINDRLRRAAAPRPEQEG</sequence>
<dbReference type="EMBL" id="BSNF01000006">
    <property type="protein sequence ID" value="GLQ06533.1"/>
    <property type="molecule type" value="Genomic_DNA"/>
</dbReference>
<evidence type="ECO:0000256" key="9">
    <source>
        <dbReference type="ARBA" id="ARBA00022741"/>
    </source>
</evidence>
<dbReference type="PROSITE" id="PS51163">
    <property type="entry name" value="YRDC"/>
    <property type="match status" value="1"/>
</dbReference>
<evidence type="ECO:0000313" key="16">
    <source>
        <dbReference type="Proteomes" id="UP001161409"/>
    </source>
</evidence>
<evidence type="ECO:0000256" key="8">
    <source>
        <dbReference type="ARBA" id="ARBA00022695"/>
    </source>
</evidence>
<comment type="subcellular location">
    <subcellularLocation>
        <location evidence="1 13">Cytoplasm</location>
    </subcellularLocation>
</comment>
<protein>
    <recommendedName>
        <fullName evidence="4 13">Threonylcarbamoyl-AMP synthase</fullName>
        <shortName evidence="13">TC-AMP synthase</shortName>
        <ecNumber evidence="3 13">2.7.7.87</ecNumber>
    </recommendedName>
    <alternativeName>
        <fullName evidence="11 13">L-threonylcarbamoyladenylate synthase</fullName>
    </alternativeName>
</protein>
<dbReference type="InterPro" id="IPR006070">
    <property type="entry name" value="Sua5-like_dom"/>
</dbReference>
<comment type="catalytic activity">
    <reaction evidence="12 13">
        <text>L-threonine + hydrogencarbonate + ATP = L-threonylcarbamoyladenylate + diphosphate + H2O</text>
        <dbReference type="Rhea" id="RHEA:36407"/>
        <dbReference type="ChEBI" id="CHEBI:15377"/>
        <dbReference type="ChEBI" id="CHEBI:17544"/>
        <dbReference type="ChEBI" id="CHEBI:30616"/>
        <dbReference type="ChEBI" id="CHEBI:33019"/>
        <dbReference type="ChEBI" id="CHEBI:57926"/>
        <dbReference type="ChEBI" id="CHEBI:73682"/>
        <dbReference type="EC" id="2.7.7.87"/>
    </reaction>
</comment>
<dbReference type="PANTHER" id="PTHR17490:SF16">
    <property type="entry name" value="THREONYLCARBAMOYL-AMP SYNTHASE"/>
    <property type="match status" value="1"/>
</dbReference>
<dbReference type="Pfam" id="PF03481">
    <property type="entry name" value="Sua5_C"/>
    <property type="match status" value="1"/>
</dbReference>
<dbReference type="PANTHER" id="PTHR17490">
    <property type="entry name" value="SUA5"/>
    <property type="match status" value="1"/>
</dbReference>
<reference evidence="15" key="1">
    <citation type="journal article" date="2014" name="Int. J. Syst. Evol. Microbiol.">
        <title>Complete genome of a new Firmicutes species belonging to the dominant human colonic microbiota ('Ruminococcus bicirculans') reveals two chromosomes and a selective capacity to utilize plant glucans.</title>
        <authorList>
            <consortium name="NISC Comparative Sequencing Program"/>
            <person name="Wegmann U."/>
            <person name="Louis P."/>
            <person name="Goesmann A."/>
            <person name="Henrissat B."/>
            <person name="Duncan S.H."/>
            <person name="Flint H.J."/>
        </authorList>
    </citation>
    <scope>NUCLEOTIDE SEQUENCE</scope>
    <source>
        <strain evidence="15">NBRC 103408</strain>
    </source>
</reference>
<gene>
    <name evidence="15" type="ORF">GCM10007924_17540</name>
</gene>
<evidence type="ECO:0000313" key="15">
    <source>
        <dbReference type="EMBL" id="GLQ06533.1"/>
    </source>
</evidence>
<organism evidence="15 16">
    <name type="scientific">Sneathiella chinensis</name>
    <dbReference type="NCBI Taxonomy" id="349750"/>
    <lineage>
        <taxon>Bacteria</taxon>
        <taxon>Pseudomonadati</taxon>
        <taxon>Pseudomonadota</taxon>
        <taxon>Alphaproteobacteria</taxon>
        <taxon>Sneathiellales</taxon>
        <taxon>Sneathiellaceae</taxon>
        <taxon>Sneathiella</taxon>
    </lineage>
</organism>
<evidence type="ECO:0000256" key="4">
    <source>
        <dbReference type="ARBA" id="ARBA00015492"/>
    </source>
</evidence>
<dbReference type="PIRSF" id="PIRSF004930">
    <property type="entry name" value="Tln_factor_SUA5"/>
    <property type="match status" value="1"/>
</dbReference>
<evidence type="ECO:0000256" key="11">
    <source>
        <dbReference type="ARBA" id="ARBA00029774"/>
    </source>
</evidence>
<keyword evidence="5 13" id="KW-0963">Cytoplasm</keyword>
<dbReference type="Gene3D" id="3.40.50.11030">
    <property type="entry name" value="Threonylcarbamoyl-AMP synthase, C-terminal domain"/>
    <property type="match status" value="1"/>
</dbReference>
<reference evidence="15" key="2">
    <citation type="submission" date="2023-01" db="EMBL/GenBank/DDBJ databases">
        <title>Draft genome sequence of Sneathiella chinensis strain NBRC 103408.</title>
        <authorList>
            <person name="Sun Q."/>
            <person name="Mori K."/>
        </authorList>
    </citation>
    <scope>NUCLEOTIDE SEQUENCE</scope>
    <source>
        <strain evidence="15">NBRC 103408</strain>
    </source>
</reference>
<keyword evidence="8 13" id="KW-0548">Nucleotidyltransferase</keyword>
<evidence type="ECO:0000256" key="13">
    <source>
        <dbReference type="PIRNR" id="PIRNR004930"/>
    </source>
</evidence>
<evidence type="ECO:0000256" key="2">
    <source>
        <dbReference type="ARBA" id="ARBA00007663"/>
    </source>
</evidence>
<comment type="function">
    <text evidence="13">Required for the formation of a threonylcarbamoyl group on adenosine at position 37 (t(6)A37) in tRNAs that read codons beginning with adenine.</text>
</comment>
<evidence type="ECO:0000256" key="1">
    <source>
        <dbReference type="ARBA" id="ARBA00004496"/>
    </source>
</evidence>
<dbReference type="RefSeq" id="WP_169560660.1">
    <property type="nucleotide sequence ID" value="NZ_BSNF01000006.1"/>
</dbReference>
<keyword evidence="10 13" id="KW-0067">ATP-binding</keyword>